<reference evidence="1 2" key="1">
    <citation type="journal article" date="2015" name="Sci. Rep.">
        <title>The power of single molecule real-time sequencing technology in the de novo assembly of a eukaryotic genome.</title>
        <authorList>
            <person name="Sakai H."/>
            <person name="Naito K."/>
            <person name="Ogiso-Tanaka E."/>
            <person name="Takahashi Y."/>
            <person name="Iseki K."/>
            <person name="Muto C."/>
            <person name="Satou K."/>
            <person name="Teruya K."/>
            <person name="Shiroma A."/>
            <person name="Shimoji M."/>
            <person name="Hirano T."/>
            <person name="Itoh T."/>
            <person name="Kaga A."/>
            <person name="Tomooka N."/>
        </authorList>
    </citation>
    <scope>NUCLEOTIDE SEQUENCE [LARGE SCALE GENOMIC DNA]</scope>
    <source>
        <strain evidence="2">cv. Shumari</strain>
    </source>
</reference>
<protein>
    <submittedName>
        <fullName evidence="1">Uncharacterized protein</fullName>
    </submittedName>
</protein>
<dbReference type="Proteomes" id="UP000291084">
    <property type="component" value="Chromosome 8"/>
</dbReference>
<name>A0A0S3SPI4_PHAAN</name>
<sequence length="91" mass="10477">MTDHWSFRITPKTELPCNHSIHNKGTTMYPLLEDHGITSNNIHHHDLTRDSWNYLPLEALSSLHLPLLLFSGFLTFLCSSPHDLVPLRFSV</sequence>
<organism evidence="1 2">
    <name type="scientific">Vigna angularis var. angularis</name>
    <dbReference type="NCBI Taxonomy" id="157739"/>
    <lineage>
        <taxon>Eukaryota</taxon>
        <taxon>Viridiplantae</taxon>
        <taxon>Streptophyta</taxon>
        <taxon>Embryophyta</taxon>
        <taxon>Tracheophyta</taxon>
        <taxon>Spermatophyta</taxon>
        <taxon>Magnoliopsida</taxon>
        <taxon>eudicotyledons</taxon>
        <taxon>Gunneridae</taxon>
        <taxon>Pentapetalae</taxon>
        <taxon>rosids</taxon>
        <taxon>fabids</taxon>
        <taxon>Fabales</taxon>
        <taxon>Fabaceae</taxon>
        <taxon>Papilionoideae</taxon>
        <taxon>50 kb inversion clade</taxon>
        <taxon>NPAAA clade</taxon>
        <taxon>indigoferoid/millettioid clade</taxon>
        <taxon>Phaseoleae</taxon>
        <taxon>Vigna</taxon>
    </lineage>
</organism>
<proteinExistence type="predicted"/>
<keyword evidence="2" id="KW-1185">Reference proteome</keyword>
<evidence type="ECO:0000313" key="2">
    <source>
        <dbReference type="Proteomes" id="UP000291084"/>
    </source>
</evidence>
<gene>
    <name evidence="1" type="primary">Vigan.08G136300</name>
    <name evidence="1" type="ORF">VIGAN_08136300</name>
</gene>
<accession>A0A0S3SPI4</accession>
<dbReference type="AlphaFoldDB" id="A0A0S3SPI4"/>
<evidence type="ECO:0000313" key="1">
    <source>
        <dbReference type="EMBL" id="BAT94735.1"/>
    </source>
</evidence>
<dbReference type="EMBL" id="AP015041">
    <property type="protein sequence ID" value="BAT94735.1"/>
    <property type="molecule type" value="Genomic_DNA"/>
</dbReference>